<sequence length="188" mass="20344">MSVDGYHSDSDSSSDHSSRSSSYNDSAAEVLLGLFRTPGGHFNWTGLAYNTHENARVRAELIRADAQCPDSWVSKSLTKKALWDDGSSSDSSLTQPEKKSPEVERQDLQPDGSLTQATLKRKLSESSNDIAHCTDNECSPPEVGLGQVKSDEDQRVIGNVSKWLKVGGRKAETSSPCSTTNIERGGVV</sequence>
<feature type="compositionally biased region" description="Basic and acidic residues" evidence="1">
    <location>
        <begin position="1"/>
        <end position="18"/>
    </location>
</feature>
<accession>A0A0D0CYC1</accession>
<evidence type="ECO:0000256" key="1">
    <source>
        <dbReference type="SAM" id="MobiDB-lite"/>
    </source>
</evidence>
<feature type="region of interest" description="Disordered" evidence="1">
    <location>
        <begin position="131"/>
        <end position="152"/>
    </location>
</feature>
<reference evidence="2 3" key="1">
    <citation type="submission" date="2014-04" db="EMBL/GenBank/DDBJ databases">
        <authorList>
            <consortium name="DOE Joint Genome Institute"/>
            <person name="Kuo A."/>
            <person name="Kohler A."/>
            <person name="Jargeat P."/>
            <person name="Nagy L.G."/>
            <person name="Floudas D."/>
            <person name="Copeland A."/>
            <person name="Barry K.W."/>
            <person name="Cichocki N."/>
            <person name="Veneault-Fourrey C."/>
            <person name="LaButti K."/>
            <person name="Lindquist E.A."/>
            <person name="Lipzen A."/>
            <person name="Lundell T."/>
            <person name="Morin E."/>
            <person name="Murat C."/>
            <person name="Sun H."/>
            <person name="Tunlid A."/>
            <person name="Henrissat B."/>
            <person name="Grigoriev I.V."/>
            <person name="Hibbett D.S."/>
            <person name="Martin F."/>
            <person name="Nordberg H.P."/>
            <person name="Cantor M.N."/>
            <person name="Hua S.X."/>
        </authorList>
    </citation>
    <scope>NUCLEOTIDE SEQUENCE [LARGE SCALE GENOMIC DNA]</scope>
    <source>
        <strain evidence="2 3">Ve08.2h10</strain>
    </source>
</reference>
<feature type="region of interest" description="Disordered" evidence="1">
    <location>
        <begin position="168"/>
        <end position="188"/>
    </location>
</feature>
<protein>
    <submittedName>
        <fullName evidence="2">Uncharacterized protein</fullName>
    </submittedName>
</protein>
<dbReference type="InParanoid" id="A0A0D0CYC1"/>
<keyword evidence="3" id="KW-1185">Reference proteome</keyword>
<dbReference type="HOGENOM" id="CLU_1441483_0_0_1"/>
<dbReference type="Proteomes" id="UP000054538">
    <property type="component" value="Unassembled WGS sequence"/>
</dbReference>
<name>A0A0D0CYC1_9AGAM</name>
<dbReference type="AlphaFoldDB" id="A0A0D0CYC1"/>
<evidence type="ECO:0000313" key="2">
    <source>
        <dbReference type="EMBL" id="KIK76226.1"/>
    </source>
</evidence>
<dbReference type="EMBL" id="KN827604">
    <property type="protein sequence ID" value="KIK76226.1"/>
    <property type="molecule type" value="Genomic_DNA"/>
</dbReference>
<feature type="compositionally biased region" description="Basic and acidic residues" evidence="1">
    <location>
        <begin position="96"/>
        <end position="108"/>
    </location>
</feature>
<reference evidence="3" key="2">
    <citation type="submission" date="2015-01" db="EMBL/GenBank/DDBJ databases">
        <title>Evolutionary Origins and Diversification of the Mycorrhizal Mutualists.</title>
        <authorList>
            <consortium name="DOE Joint Genome Institute"/>
            <consortium name="Mycorrhizal Genomics Consortium"/>
            <person name="Kohler A."/>
            <person name="Kuo A."/>
            <person name="Nagy L.G."/>
            <person name="Floudas D."/>
            <person name="Copeland A."/>
            <person name="Barry K.W."/>
            <person name="Cichocki N."/>
            <person name="Veneault-Fourrey C."/>
            <person name="LaButti K."/>
            <person name="Lindquist E.A."/>
            <person name="Lipzen A."/>
            <person name="Lundell T."/>
            <person name="Morin E."/>
            <person name="Murat C."/>
            <person name="Riley R."/>
            <person name="Ohm R."/>
            <person name="Sun H."/>
            <person name="Tunlid A."/>
            <person name="Henrissat B."/>
            <person name="Grigoriev I.V."/>
            <person name="Hibbett D.S."/>
            <person name="Martin F."/>
        </authorList>
    </citation>
    <scope>NUCLEOTIDE SEQUENCE [LARGE SCALE GENOMIC DNA]</scope>
    <source>
        <strain evidence="3">Ve08.2h10</strain>
    </source>
</reference>
<feature type="compositionally biased region" description="Polar residues" evidence="1">
    <location>
        <begin position="173"/>
        <end position="182"/>
    </location>
</feature>
<proteinExistence type="predicted"/>
<organism evidence="2 3">
    <name type="scientific">Paxillus rubicundulus Ve08.2h10</name>
    <dbReference type="NCBI Taxonomy" id="930991"/>
    <lineage>
        <taxon>Eukaryota</taxon>
        <taxon>Fungi</taxon>
        <taxon>Dikarya</taxon>
        <taxon>Basidiomycota</taxon>
        <taxon>Agaricomycotina</taxon>
        <taxon>Agaricomycetes</taxon>
        <taxon>Agaricomycetidae</taxon>
        <taxon>Boletales</taxon>
        <taxon>Paxilineae</taxon>
        <taxon>Paxillaceae</taxon>
        <taxon>Paxillus</taxon>
    </lineage>
</organism>
<gene>
    <name evidence="2" type="ORF">PAXRUDRAFT_835417</name>
</gene>
<feature type="region of interest" description="Disordered" evidence="1">
    <location>
        <begin position="1"/>
        <end position="23"/>
    </location>
</feature>
<feature type="region of interest" description="Disordered" evidence="1">
    <location>
        <begin position="83"/>
        <end position="113"/>
    </location>
</feature>
<evidence type="ECO:0000313" key="3">
    <source>
        <dbReference type="Proteomes" id="UP000054538"/>
    </source>
</evidence>
<dbReference type="OrthoDB" id="10458575at2759"/>